<sequence>MEHFVAHTRDSLDGPADLGVLRDHPFIAGLIFVTQIGSESHSSDYFSYAVRLHGIWNSVWDRKPHKVIITAVARKFINLANAPCKKRQKWVLPKA</sequence>
<comment type="caution">
    <text evidence="1">The sequence shown here is derived from an EMBL/GenBank/DDBJ whole genome shotgun (WGS) entry which is preliminary data.</text>
</comment>
<evidence type="ECO:0000313" key="2">
    <source>
        <dbReference type="Proteomes" id="UP001375812"/>
    </source>
</evidence>
<gene>
    <name evidence="1" type="ORF">WH297_25500</name>
</gene>
<keyword evidence="2" id="KW-1185">Reference proteome</keyword>
<organism evidence="1 2">
    <name type="scientific">Ochrobactrum vermis</name>
    <dbReference type="NCBI Taxonomy" id="1827297"/>
    <lineage>
        <taxon>Bacteria</taxon>
        <taxon>Pseudomonadati</taxon>
        <taxon>Pseudomonadota</taxon>
        <taxon>Alphaproteobacteria</taxon>
        <taxon>Hyphomicrobiales</taxon>
        <taxon>Brucellaceae</taxon>
        <taxon>Brucella/Ochrobactrum group</taxon>
        <taxon>Ochrobactrum</taxon>
    </lineage>
</organism>
<name>A0ABU8PLF4_9HYPH</name>
<protein>
    <submittedName>
        <fullName evidence="1">Uncharacterized protein</fullName>
    </submittedName>
</protein>
<dbReference type="RefSeq" id="WP_146114504.1">
    <property type="nucleotide sequence ID" value="NZ_JBBGZH010000003.1"/>
</dbReference>
<dbReference type="Proteomes" id="UP001375812">
    <property type="component" value="Unassembled WGS sequence"/>
</dbReference>
<evidence type="ECO:0000313" key="1">
    <source>
        <dbReference type="EMBL" id="MEJ5023054.1"/>
    </source>
</evidence>
<reference evidence="1 2" key="1">
    <citation type="submission" date="2023-12" db="EMBL/GenBank/DDBJ databases">
        <title>Gut-associated functions are favored during microbiome assembly across C. elegans life.</title>
        <authorList>
            <person name="Zimmermann J."/>
        </authorList>
    </citation>
    <scope>NUCLEOTIDE SEQUENCE [LARGE SCALE GENOMIC DNA]</scope>
    <source>
        <strain evidence="1 2">MYb71</strain>
    </source>
</reference>
<proteinExistence type="predicted"/>
<accession>A0ABU8PLF4</accession>
<dbReference type="EMBL" id="JBBGZH010000003">
    <property type="protein sequence ID" value="MEJ5023054.1"/>
    <property type="molecule type" value="Genomic_DNA"/>
</dbReference>